<dbReference type="SUPFAM" id="SSF56436">
    <property type="entry name" value="C-type lectin-like"/>
    <property type="match status" value="1"/>
</dbReference>
<reference evidence="3" key="1">
    <citation type="submission" date="2021-11" db="EMBL/GenBank/DDBJ databases">
        <authorList>
            <person name="Schell T."/>
        </authorList>
    </citation>
    <scope>NUCLEOTIDE SEQUENCE</scope>
    <source>
        <strain evidence="3">M5</strain>
    </source>
</reference>
<dbReference type="InterPro" id="IPR001304">
    <property type="entry name" value="C-type_lectin-like"/>
</dbReference>
<evidence type="ECO:0000256" key="1">
    <source>
        <dbReference type="ARBA" id="ARBA00023157"/>
    </source>
</evidence>
<keyword evidence="1" id="KW-1015">Disulfide bond</keyword>
<dbReference type="EMBL" id="CAKKLH010000223">
    <property type="protein sequence ID" value="CAH0106363.1"/>
    <property type="molecule type" value="Genomic_DNA"/>
</dbReference>
<gene>
    <name evidence="3" type="ORF">DGAL_LOCUS9517</name>
</gene>
<comment type="caution">
    <text evidence="3">The sequence shown here is derived from an EMBL/GenBank/DDBJ whole genome shotgun (WGS) entry which is preliminary data.</text>
</comment>
<evidence type="ECO:0000313" key="4">
    <source>
        <dbReference type="Proteomes" id="UP000789390"/>
    </source>
</evidence>
<dbReference type="Gene3D" id="3.10.100.10">
    <property type="entry name" value="Mannose-Binding Protein A, subunit A"/>
    <property type="match status" value="1"/>
</dbReference>
<proteinExistence type="predicted"/>
<keyword evidence="4" id="KW-1185">Reference proteome</keyword>
<dbReference type="Proteomes" id="UP000789390">
    <property type="component" value="Unassembled WGS sequence"/>
</dbReference>
<name>A0A8J2RN99_9CRUS</name>
<protein>
    <recommendedName>
        <fullName evidence="2">C-type lectin domain-containing protein</fullName>
    </recommendedName>
</protein>
<accession>A0A8J2RN99</accession>
<sequence>MAGHGITPAQEVERLLGEEFKSTGAALNPGYANWADGEPNDKGSEDCLGTDWLTNGRPGWNDFTCGNGYDAICEAHP</sequence>
<dbReference type="InterPro" id="IPR016187">
    <property type="entry name" value="CTDL_fold"/>
</dbReference>
<dbReference type="AlphaFoldDB" id="A0A8J2RN99"/>
<evidence type="ECO:0000259" key="2">
    <source>
        <dbReference type="PROSITE" id="PS50041"/>
    </source>
</evidence>
<dbReference type="PROSITE" id="PS00615">
    <property type="entry name" value="C_TYPE_LECTIN_1"/>
    <property type="match status" value="1"/>
</dbReference>
<dbReference type="OrthoDB" id="7357196at2759"/>
<dbReference type="InterPro" id="IPR016186">
    <property type="entry name" value="C-type_lectin-like/link_sf"/>
</dbReference>
<dbReference type="InterPro" id="IPR018378">
    <property type="entry name" value="C-type_lectin_CS"/>
</dbReference>
<evidence type="ECO:0000313" key="3">
    <source>
        <dbReference type="EMBL" id="CAH0106363.1"/>
    </source>
</evidence>
<feature type="domain" description="C-type lectin" evidence="2">
    <location>
        <begin position="31"/>
        <end position="74"/>
    </location>
</feature>
<dbReference type="PROSITE" id="PS50041">
    <property type="entry name" value="C_TYPE_LECTIN_2"/>
    <property type="match status" value="1"/>
</dbReference>
<organism evidence="3 4">
    <name type="scientific">Daphnia galeata</name>
    <dbReference type="NCBI Taxonomy" id="27404"/>
    <lineage>
        <taxon>Eukaryota</taxon>
        <taxon>Metazoa</taxon>
        <taxon>Ecdysozoa</taxon>
        <taxon>Arthropoda</taxon>
        <taxon>Crustacea</taxon>
        <taxon>Branchiopoda</taxon>
        <taxon>Diplostraca</taxon>
        <taxon>Cladocera</taxon>
        <taxon>Anomopoda</taxon>
        <taxon>Daphniidae</taxon>
        <taxon>Daphnia</taxon>
    </lineage>
</organism>